<evidence type="ECO:0000313" key="4">
    <source>
        <dbReference type="Proteomes" id="UP000815677"/>
    </source>
</evidence>
<keyword evidence="4" id="KW-1185">Reference proteome</keyword>
<dbReference type="PANTHER" id="PTHR30543:SF21">
    <property type="entry name" value="NAD(P)H-DEPENDENT FMN REDUCTASE LOT6"/>
    <property type="match status" value="1"/>
</dbReference>
<dbReference type="PANTHER" id="PTHR30543">
    <property type="entry name" value="CHROMATE REDUCTASE"/>
    <property type="match status" value="1"/>
</dbReference>
<dbReference type="SUPFAM" id="SSF52218">
    <property type="entry name" value="Flavoproteins"/>
    <property type="match status" value="1"/>
</dbReference>
<sequence length="408" mass="45528">MSRVAIILGSTRTPSIGPNVAALVTKTLEPLLPAGSTLTTESLKDHPLAQYITGPPPIMAKPGNYDDAQTNAWSKFVSGVDAVVFVTSQYNASLPPSLKLALDVLYHEWTDKPVFIVSYGGAGGTQANEHLRAVATFMKMKVCEKSVELPFGEGHNPAGGDLQGATLKNWSEGEKAAELKAGCESLQSTHLRRNPNLLPLTQAARSNTIIFQTSYTNFEVPLLTGYWILCGSSPQNATEHRVKMRQSLRSKSKRLNLSTTKPEVARPSSPPPLDFIHSLLWSYASCGQSRPIRWATTSTGQLPSPCRSYPLQHQHLFQSSSSTWRLLQQPDYYESRTWIRRPRRAYNAHRRPRPERTKGMERRSCNAYRGRRDRRRRWLVPAGSSLPSKFSMPVNLDALLIPPRHISF</sequence>
<feature type="domain" description="NADPH-dependent FMN reductase-like" evidence="2">
    <location>
        <begin position="3"/>
        <end position="147"/>
    </location>
</feature>
<evidence type="ECO:0000313" key="3">
    <source>
        <dbReference type="EMBL" id="GAT54705.1"/>
    </source>
</evidence>
<gene>
    <name evidence="3" type="ORF">MCHLO_11540</name>
</gene>
<evidence type="ECO:0000256" key="1">
    <source>
        <dbReference type="SAM" id="MobiDB-lite"/>
    </source>
</evidence>
<protein>
    <recommendedName>
        <fullName evidence="2">NADPH-dependent FMN reductase-like domain-containing protein</fullName>
    </recommendedName>
</protein>
<reference evidence="3" key="1">
    <citation type="submission" date="2014-09" db="EMBL/GenBank/DDBJ databases">
        <title>Genome sequence of the luminous mushroom Mycena chlorophos for searching fungal bioluminescence genes.</title>
        <authorList>
            <person name="Tanaka Y."/>
            <person name="Kasuga D."/>
            <person name="Oba Y."/>
            <person name="Hase S."/>
            <person name="Sato K."/>
            <person name="Oba Y."/>
            <person name="Sakakibara Y."/>
        </authorList>
    </citation>
    <scope>NUCLEOTIDE SEQUENCE</scope>
</reference>
<dbReference type="InterPro" id="IPR050712">
    <property type="entry name" value="NAD(P)H-dep_reductase"/>
</dbReference>
<dbReference type="InterPro" id="IPR029039">
    <property type="entry name" value="Flavoprotein-like_sf"/>
</dbReference>
<organism evidence="3 4">
    <name type="scientific">Mycena chlorophos</name>
    <name type="common">Agaric fungus</name>
    <name type="synonym">Agaricus chlorophos</name>
    <dbReference type="NCBI Taxonomy" id="658473"/>
    <lineage>
        <taxon>Eukaryota</taxon>
        <taxon>Fungi</taxon>
        <taxon>Dikarya</taxon>
        <taxon>Basidiomycota</taxon>
        <taxon>Agaricomycotina</taxon>
        <taxon>Agaricomycetes</taxon>
        <taxon>Agaricomycetidae</taxon>
        <taxon>Agaricales</taxon>
        <taxon>Marasmiineae</taxon>
        <taxon>Mycenaceae</taxon>
        <taxon>Mycena</taxon>
    </lineage>
</organism>
<dbReference type="EMBL" id="DF848742">
    <property type="protein sequence ID" value="GAT54705.1"/>
    <property type="molecule type" value="Genomic_DNA"/>
</dbReference>
<accession>A0ABQ0LUF3</accession>
<feature type="region of interest" description="Disordered" evidence="1">
    <location>
        <begin position="246"/>
        <end position="269"/>
    </location>
</feature>
<proteinExistence type="predicted"/>
<name>A0ABQ0LUF3_MYCCL</name>
<dbReference type="Proteomes" id="UP000815677">
    <property type="component" value="Unassembled WGS sequence"/>
</dbReference>
<dbReference type="Pfam" id="PF03358">
    <property type="entry name" value="FMN_red"/>
    <property type="match status" value="1"/>
</dbReference>
<dbReference type="InterPro" id="IPR005025">
    <property type="entry name" value="FMN_Rdtase-like_dom"/>
</dbReference>
<dbReference type="Gene3D" id="3.40.50.360">
    <property type="match status" value="1"/>
</dbReference>
<evidence type="ECO:0000259" key="2">
    <source>
        <dbReference type="Pfam" id="PF03358"/>
    </source>
</evidence>